<proteinExistence type="inferred from homology"/>
<feature type="transmembrane region" description="Helical" evidence="7">
    <location>
        <begin position="12"/>
        <end position="37"/>
    </location>
</feature>
<keyword evidence="6 7" id="KW-0472">Membrane</keyword>
<protein>
    <submittedName>
        <fullName evidence="8">Cytochrome d ubiquinol oxidase subunit II</fullName>
    </submittedName>
</protein>
<evidence type="ECO:0000256" key="7">
    <source>
        <dbReference type="SAM" id="Phobius"/>
    </source>
</evidence>
<dbReference type="GO" id="GO:0005886">
    <property type="term" value="C:plasma membrane"/>
    <property type="evidence" value="ECO:0007669"/>
    <property type="project" value="UniProtKB-SubCell"/>
</dbReference>
<evidence type="ECO:0000313" key="9">
    <source>
        <dbReference type="Proteomes" id="UP000235616"/>
    </source>
</evidence>
<dbReference type="GO" id="GO:0070069">
    <property type="term" value="C:cytochrome complex"/>
    <property type="evidence" value="ECO:0007669"/>
    <property type="project" value="TreeGrafter"/>
</dbReference>
<feature type="transmembrane region" description="Helical" evidence="7">
    <location>
        <begin position="200"/>
        <end position="217"/>
    </location>
</feature>
<dbReference type="Proteomes" id="UP000235616">
    <property type="component" value="Unassembled WGS sequence"/>
</dbReference>
<dbReference type="GO" id="GO:0016682">
    <property type="term" value="F:oxidoreductase activity, acting on diphenols and related substances as donors, oxygen as acceptor"/>
    <property type="evidence" value="ECO:0007669"/>
    <property type="project" value="TreeGrafter"/>
</dbReference>
<dbReference type="Pfam" id="PF02322">
    <property type="entry name" value="Cyt_bd_oxida_II"/>
    <property type="match status" value="1"/>
</dbReference>
<feature type="transmembrane region" description="Helical" evidence="7">
    <location>
        <begin position="158"/>
        <end position="180"/>
    </location>
</feature>
<keyword evidence="9" id="KW-1185">Reference proteome</keyword>
<dbReference type="RefSeq" id="WP_102647387.1">
    <property type="nucleotide sequence ID" value="NZ_PNYA01000020.1"/>
</dbReference>
<evidence type="ECO:0000256" key="1">
    <source>
        <dbReference type="ARBA" id="ARBA00004651"/>
    </source>
</evidence>
<feature type="transmembrane region" description="Helical" evidence="7">
    <location>
        <begin position="302"/>
        <end position="324"/>
    </location>
</feature>
<reference evidence="8 9" key="1">
    <citation type="submission" date="2018-01" db="EMBL/GenBank/DDBJ databases">
        <title>Whole genome analyses suggest that Burkholderia sensu lato contains two further novel genera in the rhizoxinica-symbiotica group Mycetohabitans gen. nov., and Trinickia gen. nov.: implications for the evolution of diazotrophy and nodulation in the Burkholderiaceae.</title>
        <authorList>
            <person name="Estrada-de los Santos P."/>
            <person name="Palmer M."/>
            <person name="Chavez-Ramirez B."/>
            <person name="Beukes C."/>
            <person name="Steenkamp E.T."/>
            <person name="Hirsch A.M."/>
            <person name="Manyaka P."/>
            <person name="Maluk M."/>
            <person name="Lafos M."/>
            <person name="Crook M."/>
            <person name="Gross E."/>
            <person name="Simon M.F."/>
            <person name="Bueno dos Reis Junior F."/>
            <person name="Poole P.S."/>
            <person name="Venter S.N."/>
            <person name="James E.K."/>
        </authorList>
    </citation>
    <scope>NUCLEOTIDE SEQUENCE [LARGE SCALE GENOMIC DNA]</scope>
    <source>
        <strain evidence="8 9">GIMN1.004</strain>
    </source>
</reference>
<dbReference type="InterPro" id="IPR003317">
    <property type="entry name" value="Cyt-d_oxidase_su2"/>
</dbReference>
<feature type="non-terminal residue" evidence="8">
    <location>
        <position position="340"/>
    </location>
</feature>
<dbReference type="AlphaFoldDB" id="A0A2N7VJF3"/>
<keyword evidence="4 7" id="KW-0812">Transmembrane</keyword>
<dbReference type="GO" id="GO:0019646">
    <property type="term" value="P:aerobic electron transport chain"/>
    <property type="evidence" value="ECO:0007669"/>
    <property type="project" value="TreeGrafter"/>
</dbReference>
<evidence type="ECO:0000256" key="4">
    <source>
        <dbReference type="ARBA" id="ARBA00022692"/>
    </source>
</evidence>
<keyword evidence="5 7" id="KW-1133">Transmembrane helix</keyword>
<organism evidence="8 9">
    <name type="scientific">Trinickia dabaoshanensis</name>
    <dbReference type="NCBI Taxonomy" id="564714"/>
    <lineage>
        <taxon>Bacteria</taxon>
        <taxon>Pseudomonadati</taxon>
        <taxon>Pseudomonadota</taxon>
        <taxon>Betaproteobacteria</taxon>
        <taxon>Burkholderiales</taxon>
        <taxon>Burkholderiaceae</taxon>
        <taxon>Trinickia</taxon>
    </lineage>
</organism>
<feature type="transmembrane region" description="Helical" evidence="7">
    <location>
        <begin position="114"/>
        <end position="138"/>
    </location>
</feature>
<dbReference type="NCBIfam" id="TIGR00203">
    <property type="entry name" value="cydB"/>
    <property type="match status" value="1"/>
</dbReference>
<feature type="transmembrane region" description="Helical" evidence="7">
    <location>
        <begin position="229"/>
        <end position="248"/>
    </location>
</feature>
<dbReference type="OrthoDB" id="9776710at2"/>
<dbReference type="EMBL" id="PNYA01000020">
    <property type="protein sequence ID" value="PMS17268.1"/>
    <property type="molecule type" value="Genomic_DNA"/>
</dbReference>
<keyword evidence="3" id="KW-1003">Cell membrane</keyword>
<feature type="transmembrane region" description="Helical" evidence="7">
    <location>
        <begin position="260"/>
        <end position="282"/>
    </location>
</feature>
<sequence length="340" mass="37008">MTHLDLVPLWAAILGFAVLMYILLDGFDLGVGILFLLRKNEADRDVMMASVAPVWDFNETWLVLGGVGLLAVFPGAFAIIVPAVYFPVLLMLLGLIFRGVAFEFRGVPGANRRIWNIAFACGSVLASFAQGVILGMFVQGFDEAGGQFVGTSLDWVRPFPIFAGFGLIAGYALQGATWLIMKTQGSLQGWARRVAQRVMLLVFVFIGVVSIVTPLFSPRIAERWFTWPNLAFFAPVPLVTLLLAGLLVRGAGRGREVLPFVCSVGLFFLSFSGLVISLWPMIAPPSVTLWQAAAAPVSHEFLMIGTAFVLPILLIYVVWSYWVFRGKASGHRGGMGMSEG</sequence>
<name>A0A2N7VJF3_9BURK</name>
<accession>A0A2N7VJF3</accession>
<dbReference type="PANTHER" id="PTHR43141:SF4">
    <property type="entry name" value="CYTOCHROME BD2 SUBUNIT II"/>
    <property type="match status" value="1"/>
</dbReference>
<dbReference type="GO" id="GO:0009055">
    <property type="term" value="F:electron transfer activity"/>
    <property type="evidence" value="ECO:0007669"/>
    <property type="project" value="TreeGrafter"/>
</dbReference>
<comment type="subcellular location">
    <subcellularLocation>
        <location evidence="1">Cell membrane</location>
        <topology evidence="1">Multi-pass membrane protein</topology>
    </subcellularLocation>
</comment>
<evidence type="ECO:0000256" key="2">
    <source>
        <dbReference type="ARBA" id="ARBA00007543"/>
    </source>
</evidence>
<comment type="similarity">
    <text evidence="2">Belongs to the cytochrome ubiquinol oxidase subunit 2 family.</text>
</comment>
<evidence type="ECO:0000256" key="6">
    <source>
        <dbReference type="ARBA" id="ARBA00023136"/>
    </source>
</evidence>
<evidence type="ECO:0000313" key="8">
    <source>
        <dbReference type="EMBL" id="PMS17268.1"/>
    </source>
</evidence>
<feature type="transmembrane region" description="Helical" evidence="7">
    <location>
        <begin position="83"/>
        <end position="102"/>
    </location>
</feature>
<comment type="caution">
    <text evidence="8">The sequence shown here is derived from an EMBL/GenBank/DDBJ whole genome shotgun (WGS) entry which is preliminary data.</text>
</comment>
<evidence type="ECO:0000256" key="3">
    <source>
        <dbReference type="ARBA" id="ARBA00022475"/>
    </source>
</evidence>
<feature type="transmembrane region" description="Helical" evidence="7">
    <location>
        <begin position="58"/>
        <end position="77"/>
    </location>
</feature>
<evidence type="ECO:0000256" key="5">
    <source>
        <dbReference type="ARBA" id="ARBA00022989"/>
    </source>
</evidence>
<gene>
    <name evidence="8" type="primary">cydB</name>
    <name evidence="8" type="ORF">C0Z18_20640</name>
</gene>
<dbReference type="PANTHER" id="PTHR43141">
    <property type="entry name" value="CYTOCHROME BD2 SUBUNIT II"/>
    <property type="match status" value="1"/>
</dbReference>